<keyword evidence="2" id="KW-0378">Hydrolase</keyword>
<dbReference type="CDD" id="cd00085">
    <property type="entry name" value="HNHc"/>
    <property type="match status" value="1"/>
</dbReference>
<keyword evidence="2" id="KW-0540">Nuclease</keyword>
<keyword evidence="2" id="KW-0255">Endonuclease</keyword>
<dbReference type="InterPro" id="IPR052892">
    <property type="entry name" value="NA-targeting_endonuclease"/>
</dbReference>
<dbReference type="Gene3D" id="1.10.30.50">
    <property type="match status" value="1"/>
</dbReference>
<dbReference type="PANTHER" id="PTHR33877">
    <property type="entry name" value="SLL1193 PROTEIN"/>
    <property type="match status" value="1"/>
</dbReference>
<feature type="domain" description="HNH nuclease" evidence="1">
    <location>
        <begin position="100"/>
        <end position="150"/>
    </location>
</feature>
<dbReference type="Proteomes" id="UP000693687">
    <property type="component" value="Segment"/>
</dbReference>
<sequence>MAVHYPESLLPAPKVCAHCEQPMPEGKRPHAVYCDRRCKTAAAETRRPPRDNHARYLKERERRLAYSREYQKRNPDVPKRAKRKRRALIAGRETFTITQRDWLRLVRRHNHRCFYCEAPGPMSMDHVVPISRGGRHSIGNIVPACISCNSSKRDRTVVEWRLSKRGHIARVA</sequence>
<dbReference type="EMBL" id="MW712732">
    <property type="protein sequence ID" value="QWY81026.1"/>
    <property type="molecule type" value="Genomic_DNA"/>
</dbReference>
<dbReference type="SMART" id="SM00507">
    <property type="entry name" value="HNHc"/>
    <property type="match status" value="1"/>
</dbReference>
<dbReference type="GO" id="GO:0004519">
    <property type="term" value="F:endonuclease activity"/>
    <property type="evidence" value="ECO:0007669"/>
    <property type="project" value="UniProtKB-KW"/>
</dbReference>
<accession>A0A8F3IN71</accession>
<evidence type="ECO:0000313" key="3">
    <source>
        <dbReference type="Proteomes" id="UP000693687"/>
    </source>
</evidence>
<evidence type="ECO:0000259" key="1">
    <source>
        <dbReference type="SMART" id="SM00507"/>
    </source>
</evidence>
<gene>
    <name evidence="2" type="primary">11</name>
    <name evidence="2" type="ORF">SEA_BURTON_11</name>
</gene>
<dbReference type="InterPro" id="IPR002711">
    <property type="entry name" value="HNH"/>
</dbReference>
<dbReference type="GO" id="GO:0003676">
    <property type="term" value="F:nucleic acid binding"/>
    <property type="evidence" value="ECO:0007669"/>
    <property type="project" value="InterPro"/>
</dbReference>
<name>A0A8F3IN71_9CAUD</name>
<dbReference type="GO" id="GO:0008270">
    <property type="term" value="F:zinc ion binding"/>
    <property type="evidence" value="ECO:0007669"/>
    <property type="project" value="InterPro"/>
</dbReference>
<proteinExistence type="predicted"/>
<protein>
    <submittedName>
        <fullName evidence="2">HNH endonuclease</fullName>
    </submittedName>
</protein>
<dbReference type="PANTHER" id="PTHR33877:SF1">
    <property type="entry name" value="TYPE IV METHYL-DIRECTED RESTRICTION ENZYME ECOKMCRA"/>
    <property type="match status" value="1"/>
</dbReference>
<dbReference type="InterPro" id="IPR003615">
    <property type="entry name" value="HNH_nuc"/>
</dbReference>
<reference evidence="2" key="1">
    <citation type="submission" date="2021-03" db="EMBL/GenBank/DDBJ databases">
        <authorList>
            <person name="Ayuk M.A."/>
            <person name="Robinson C.J."/>
            <person name="Anderson W.A."/>
            <person name="Gugssa A."/>
            <person name="Somiranjan G."/>
            <person name="Allen-Mcfarlane R.F."/>
            <person name="Moore M."/>
            <person name="Davis A."/>
            <person name="Oduguwa K."/>
            <person name="Anike A.C."/>
            <person name="Hodgson K."/>
            <person name="Anozie O.M."/>
            <person name="Anyia G."/>
            <person name="Belai M.H."/>
            <person name="Britford J.S."/>
            <person name="Brown T.M."/>
            <person name="Bushrod L.M."/>
            <person name="Cason K.M."/>
            <person name="Clark A.S."/>
            <person name="Clay C.B."/>
            <person name="Dykes K.M."/>
            <person name="Gary T.D."/>
            <person name="Graham K.R."/>
            <person name="Green I.M."/>
            <person name="Hill I.C."/>
            <person name="Jarmon D.A."/>
            <person name="Mason C.D."/>
            <person name="Mongo I."/>
            <person name="Sims A.M."/>
            <person name="Tailey I.L."/>
            <person name="Tate L."/>
            <person name="Toingar J.A."/>
            <person name="Townsend M."/>
            <person name="Young J.A."/>
            <person name="Le K.B."/>
            <person name="Garlena R.A."/>
            <person name="Russell D.A."/>
            <person name="Jacobs-Sera D."/>
            <person name="Hatfull G.F."/>
        </authorList>
    </citation>
    <scope>NUCLEOTIDE SEQUENCE</scope>
</reference>
<organism evidence="2 3">
    <name type="scientific">Mycobacterium phage Burton</name>
    <dbReference type="NCBI Taxonomy" id="2836019"/>
    <lineage>
        <taxon>Viruses</taxon>
        <taxon>Duplodnaviria</taxon>
        <taxon>Heunggongvirae</taxon>
        <taxon>Uroviricota</taxon>
        <taxon>Caudoviricetes</taxon>
        <taxon>Fromanvirus</taxon>
        <taxon>Fromanvirus museum</taxon>
    </lineage>
</organism>
<dbReference type="Pfam" id="PF01844">
    <property type="entry name" value="HNH"/>
    <property type="match status" value="1"/>
</dbReference>
<evidence type="ECO:0000313" key="2">
    <source>
        <dbReference type="EMBL" id="QWY81026.1"/>
    </source>
</evidence>